<accession>A0ABT1ZYB7</accession>
<dbReference type="Gene3D" id="3.40.630.30">
    <property type="match status" value="1"/>
</dbReference>
<evidence type="ECO:0000313" key="2">
    <source>
        <dbReference type="EMBL" id="MCS0584918.1"/>
    </source>
</evidence>
<organism evidence="2 3">
    <name type="scientific">Massilia pinisoli</name>
    <dbReference type="NCBI Taxonomy" id="1772194"/>
    <lineage>
        <taxon>Bacteria</taxon>
        <taxon>Pseudomonadati</taxon>
        <taxon>Pseudomonadota</taxon>
        <taxon>Betaproteobacteria</taxon>
        <taxon>Burkholderiales</taxon>
        <taxon>Oxalobacteraceae</taxon>
        <taxon>Telluria group</taxon>
        <taxon>Massilia</taxon>
    </lineage>
</organism>
<dbReference type="Pfam" id="PF00583">
    <property type="entry name" value="Acetyltransf_1"/>
    <property type="match status" value="1"/>
</dbReference>
<keyword evidence="3" id="KW-1185">Reference proteome</keyword>
<proteinExistence type="predicted"/>
<feature type="domain" description="N-acetyltransferase" evidence="1">
    <location>
        <begin position="81"/>
        <end position="210"/>
    </location>
</feature>
<dbReference type="InterPro" id="IPR016181">
    <property type="entry name" value="Acyl_CoA_acyltransferase"/>
</dbReference>
<dbReference type="SUPFAM" id="SSF55729">
    <property type="entry name" value="Acyl-CoA N-acyltransferases (Nat)"/>
    <property type="match status" value="1"/>
</dbReference>
<name>A0ABT1ZYB7_9BURK</name>
<dbReference type="PROSITE" id="PS51186">
    <property type="entry name" value="GNAT"/>
    <property type="match status" value="1"/>
</dbReference>
<dbReference type="RefSeq" id="WP_258819462.1">
    <property type="nucleotide sequence ID" value="NZ_JANUGW010000026.1"/>
</dbReference>
<dbReference type="InterPro" id="IPR000182">
    <property type="entry name" value="GNAT_dom"/>
</dbReference>
<evidence type="ECO:0000259" key="1">
    <source>
        <dbReference type="PROSITE" id="PS51186"/>
    </source>
</evidence>
<protein>
    <submittedName>
        <fullName evidence="2">GNAT family N-acetyltransferase</fullName>
    </submittedName>
</protein>
<sequence>MVDLSLIERWLTGWSLSRGLPIPFHQDGGLVVEVGRPDQLRRHVFLDAGQALQACADRIQDPHIFLKAAVAPEVLRRALPERWRIEPPGHLMGCPAPMTSHATLPPAYRLAFDVQNDAHVVRVIHGSDEQAASGRLVVHGGDAIFDQIETAEHHRRRGLGTIVMHALDSIAIRAGASERLLVATDNGRALYSRLGWHMLAPWSTAVLPSP</sequence>
<dbReference type="Proteomes" id="UP001204151">
    <property type="component" value="Unassembled WGS sequence"/>
</dbReference>
<dbReference type="EMBL" id="JANUGW010000026">
    <property type="protein sequence ID" value="MCS0584918.1"/>
    <property type="molecule type" value="Genomic_DNA"/>
</dbReference>
<gene>
    <name evidence="2" type="ORF">NX784_25345</name>
</gene>
<evidence type="ECO:0000313" key="3">
    <source>
        <dbReference type="Proteomes" id="UP001204151"/>
    </source>
</evidence>
<comment type="caution">
    <text evidence="2">The sequence shown here is derived from an EMBL/GenBank/DDBJ whole genome shotgun (WGS) entry which is preliminary data.</text>
</comment>
<reference evidence="2 3" key="1">
    <citation type="submission" date="2022-08" db="EMBL/GenBank/DDBJ databases">
        <title>Reclassification of Massilia species as members of the genera Telluria, Duganella, Pseudoduganella, Mokoshia gen. nov. and Zemynaea gen. nov. using orthogonal and non-orthogonal genome-based approaches.</title>
        <authorList>
            <person name="Bowman J.P."/>
        </authorList>
    </citation>
    <scope>NUCLEOTIDE SEQUENCE [LARGE SCALE GENOMIC DNA]</scope>
    <source>
        <strain evidence="2 3">JCM 31316</strain>
    </source>
</reference>